<dbReference type="InterPro" id="IPR011333">
    <property type="entry name" value="SKP1/BTB/POZ_sf"/>
</dbReference>
<feature type="compositionally biased region" description="Acidic residues" evidence="1">
    <location>
        <begin position="40"/>
        <end position="56"/>
    </location>
</feature>
<reference evidence="3" key="1">
    <citation type="submission" date="2017-05" db="UniProtKB">
        <authorList>
            <consortium name="EnsemblMetazoa"/>
        </authorList>
    </citation>
    <scope>IDENTIFICATION</scope>
</reference>
<dbReference type="SUPFAM" id="SSF54695">
    <property type="entry name" value="POZ domain"/>
    <property type="match status" value="1"/>
</dbReference>
<accession>A0A1X7UHR1</accession>
<dbReference type="OMA" id="AEICCTS"/>
<dbReference type="Pfam" id="PF02214">
    <property type="entry name" value="BTB_2"/>
    <property type="match status" value="1"/>
</dbReference>
<feature type="region of interest" description="Disordered" evidence="1">
    <location>
        <begin position="312"/>
        <end position="346"/>
    </location>
</feature>
<dbReference type="InterPro" id="IPR003131">
    <property type="entry name" value="T1-type_BTB"/>
</dbReference>
<dbReference type="Gene3D" id="3.30.710.10">
    <property type="entry name" value="Potassium Channel Kv1.1, Chain A"/>
    <property type="match status" value="1"/>
</dbReference>
<evidence type="ECO:0000259" key="2">
    <source>
        <dbReference type="PROSITE" id="PS50097"/>
    </source>
</evidence>
<dbReference type="InterPro" id="IPR000210">
    <property type="entry name" value="BTB/POZ_dom"/>
</dbReference>
<dbReference type="PANTHER" id="PTHR11145:SF8">
    <property type="entry name" value="RE57120P"/>
    <property type="match status" value="1"/>
</dbReference>
<name>A0A1X7UHR1_AMPQE</name>
<evidence type="ECO:0000256" key="1">
    <source>
        <dbReference type="SAM" id="MobiDB-lite"/>
    </source>
</evidence>
<dbReference type="FunFam" id="3.30.710.10:FF:000046">
    <property type="entry name" value="BTB/POZ domain-containing protein KCTD7 isoform X1"/>
    <property type="match status" value="1"/>
</dbReference>
<dbReference type="OrthoDB" id="2333377at2759"/>
<dbReference type="STRING" id="400682.A0A1X7UHR1"/>
<dbReference type="PROSITE" id="PS50097">
    <property type="entry name" value="BTB"/>
    <property type="match status" value="1"/>
</dbReference>
<feature type="compositionally biased region" description="Polar residues" evidence="1">
    <location>
        <begin position="337"/>
        <end position="346"/>
    </location>
</feature>
<dbReference type="eggNOG" id="KOG2716">
    <property type="taxonomic scope" value="Eukaryota"/>
</dbReference>
<evidence type="ECO:0000313" key="3">
    <source>
        <dbReference type="EnsemblMetazoa" id="Aqu2.1.27190_001"/>
    </source>
</evidence>
<feature type="domain" description="BTB" evidence="2">
    <location>
        <begin position="72"/>
        <end position="140"/>
    </location>
</feature>
<dbReference type="AlphaFoldDB" id="A0A1X7UHR1"/>
<dbReference type="SMART" id="SM00225">
    <property type="entry name" value="BTB"/>
    <property type="match status" value="1"/>
</dbReference>
<dbReference type="EnsemblMetazoa" id="Aqu2.1.27190_001">
    <property type="protein sequence ID" value="Aqu2.1.27190_001"/>
    <property type="gene ID" value="Aqu2.1.27190"/>
</dbReference>
<dbReference type="InterPro" id="IPR045068">
    <property type="entry name" value="BACURD1-3"/>
</dbReference>
<dbReference type="PANTHER" id="PTHR11145">
    <property type="entry name" value="BTB/POZ DOMAIN-CONTAINING ADAPTER FOR CUL3-MEDIATED RHOA DEGRADATION PROTEIN FAMILY MEMBER"/>
    <property type="match status" value="1"/>
</dbReference>
<dbReference type="FunCoup" id="A0A1X7UHR1">
    <property type="interactions" value="176"/>
</dbReference>
<dbReference type="InParanoid" id="A0A1X7UHR1"/>
<organism evidence="3">
    <name type="scientific">Amphimedon queenslandica</name>
    <name type="common">Sponge</name>
    <dbReference type="NCBI Taxonomy" id="400682"/>
    <lineage>
        <taxon>Eukaryota</taxon>
        <taxon>Metazoa</taxon>
        <taxon>Porifera</taxon>
        <taxon>Demospongiae</taxon>
        <taxon>Heteroscleromorpha</taxon>
        <taxon>Haplosclerida</taxon>
        <taxon>Niphatidae</taxon>
        <taxon>Amphimedon</taxon>
    </lineage>
</organism>
<sequence>MEAAPTDTLILYHQISEEEKVERDRVMAECVPTPDSPEPPSDEEYLPVGSGEEEGESGGSGVLKAQTKEHSRYIKLNVGGALFTTTLGTLLKEDNMLRAMFSGRMELQTDEDGWVLIDRSGKHFGLILNFLRDGSVALPESKKECTELLAEAKFYLIDDLSDAVELQLAKLKDEYEPGCRVPVITSPEEEHLIVSSSSKPVVKLLYNRGSNKYSYTPNSDDNLLKNIELFDKLSVRFSSRIKFIKDIVGRGEICCWAFYGNARKVAEVCCESIVYATDRKHTKIEFPEAKILEETLNIMLYEGIRGEDTGIARTAHIEPTSRTRRNRTPEGFLSEDQPAQSQQFPS</sequence>
<feature type="compositionally biased region" description="Basic and acidic residues" evidence="1">
    <location>
        <begin position="312"/>
        <end position="321"/>
    </location>
</feature>
<dbReference type="GO" id="GO:0051260">
    <property type="term" value="P:protein homooligomerization"/>
    <property type="evidence" value="ECO:0007669"/>
    <property type="project" value="InterPro"/>
</dbReference>
<proteinExistence type="predicted"/>
<feature type="region of interest" description="Disordered" evidence="1">
    <location>
        <begin position="22"/>
        <end position="63"/>
    </location>
</feature>
<protein>
    <recommendedName>
        <fullName evidence="2">BTB domain-containing protein</fullName>
    </recommendedName>
</protein>